<accession>A0AAW1U8H6</accession>
<organism evidence="2 3">
    <name type="scientific">Henosepilachna vigintioctopunctata</name>
    <dbReference type="NCBI Taxonomy" id="420089"/>
    <lineage>
        <taxon>Eukaryota</taxon>
        <taxon>Metazoa</taxon>
        <taxon>Ecdysozoa</taxon>
        <taxon>Arthropoda</taxon>
        <taxon>Hexapoda</taxon>
        <taxon>Insecta</taxon>
        <taxon>Pterygota</taxon>
        <taxon>Neoptera</taxon>
        <taxon>Endopterygota</taxon>
        <taxon>Coleoptera</taxon>
        <taxon>Polyphaga</taxon>
        <taxon>Cucujiformia</taxon>
        <taxon>Coccinelloidea</taxon>
        <taxon>Coccinellidae</taxon>
        <taxon>Epilachninae</taxon>
        <taxon>Epilachnini</taxon>
        <taxon>Henosepilachna</taxon>
    </lineage>
</organism>
<sequence>MNGKEESCNQARSQISTGGRRSVNSRPPSNLHSDCPPEQEEDSPSLGQRSISLVERHLQIEA</sequence>
<reference evidence="2 3" key="1">
    <citation type="submission" date="2023-03" db="EMBL/GenBank/DDBJ databases">
        <title>Genome insight into feeding habits of ladybird beetles.</title>
        <authorList>
            <person name="Li H.-S."/>
            <person name="Huang Y.-H."/>
            <person name="Pang H."/>
        </authorList>
    </citation>
    <scope>NUCLEOTIDE SEQUENCE [LARGE SCALE GENOMIC DNA]</scope>
    <source>
        <strain evidence="2">SYSU_2023b</strain>
        <tissue evidence="2">Whole body</tissue>
    </source>
</reference>
<dbReference type="Proteomes" id="UP001431783">
    <property type="component" value="Unassembled WGS sequence"/>
</dbReference>
<name>A0AAW1U8H6_9CUCU</name>
<feature type="region of interest" description="Disordered" evidence="1">
    <location>
        <begin position="1"/>
        <end position="51"/>
    </location>
</feature>
<evidence type="ECO:0000256" key="1">
    <source>
        <dbReference type="SAM" id="MobiDB-lite"/>
    </source>
</evidence>
<keyword evidence="3" id="KW-1185">Reference proteome</keyword>
<evidence type="ECO:0000313" key="3">
    <source>
        <dbReference type="Proteomes" id="UP001431783"/>
    </source>
</evidence>
<dbReference type="EMBL" id="JARQZJ010000039">
    <property type="protein sequence ID" value="KAK9876952.1"/>
    <property type="molecule type" value="Genomic_DNA"/>
</dbReference>
<feature type="compositionally biased region" description="Polar residues" evidence="1">
    <location>
        <begin position="8"/>
        <end position="32"/>
    </location>
</feature>
<evidence type="ECO:0000313" key="2">
    <source>
        <dbReference type="EMBL" id="KAK9876952.1"/>
    </source>
</evidence>
<proteinExistence type="predicted"/>
<dbReference type="AlphaFoldDB" id="A0AAW1U8H6"/>
<comment type="caution">
    <text evidence="2">The sequence shown here is derived from an EMBL/GenBank/DDBJ whole genome shotgun (WGS) entry which is preliminary data.</text>
</comment>
<gene>
    <name evidence="2" type="ORF">WA026_015987</name>
</gene>
<protein>
    <submittedName>
        <fullName evidence="2">Uncharacterized protein</fullName>
    </submittedName>
</protein>